<comment type="similarity">
    <text evidence="4">In the C-terminal section; belongs to the MoaC family.</text>
</comment>
<dbReference type="InterPro" id="IPR050105">
    <property type="entry name" value="MoCo_biosynth_MoaA/MoaC"/>
</dbReference>
<evidence type="ECO:0000256" key="9">
    <source>
        <dbReference type="ARBA" id="ARBA00022741"/>
    </source>
</evidence>
<dbReference type="InterPro" id="IPR013785">
    <property type="entry name" value="Aldolase_TIM"/>
</dbReference>
<dbReference type="Pfam" id="PF04055">
    <property type="entry name" value="Radical_SAM"/>
    <property type="match status" value="1"/>
</dbReference>
<dbReference type="CDD" id="cd21117">
    <property type="entry name" value="Twitch_MoaA"/>
    <property type="match status" value="1"/>
</dbReference>
<dbReference type="NCBIfam" id="TIGR00581">
    <property type="entry name" value="moaC"/>
    <property type="match status" value="1"/>
</dbReference>
<dbReference type="GO" id="GO:0005525">
    <property type="term" value="F:GTP binding"/>
    <property type="evidence" value="ECO:0007669"/>
    <property type="project" value="UniProtKB-KW"/>
</dbReference>
<dbReference type="OrthoDB" id="429626at2759"/>
<name>A0A366S0W0_9HYPO</name>
<dbReference type="SUPFAM" id="SSF55040">
    <property type="entry name" value="Molybdenum cofactor biosynthesis protein C, MoaC"/>
    <property type="match status" value="1"/>
</dbReference>
<dbReference type="InterPro" id="IPR002820">
    <property type="entry name" value="Mopterin_CF_biosynth-C_dom"/>
</dbReference>
<dbReference type="Gene3D" id="3.20.20.70">
    <property type="entry name" value="Aldolase class I"/>
    <property type="match status" value="1"/>
</dbReference>
<dbReference type="PANTHER" id="PTHR22960">
    <property type="entry name" value="MOLYBDOPTERIN COFACTOR SYNTHESIS PROTEIN A"/>
    <property type="match status" value="1"/>
</dbReference>
<comment type="catalytic activity">
    <reaction evidence="16">
        <text>GTP + AH2 + S-adenosyl-L-methionine = (8S)-3',8-cyclo-7,8-dihydroguanosine 5'-triphosphate + 5'-deoxyadenosine + L-methionine + A + H(+)</text>
        <dbReference type="Rhea" id="RHEA:49576"/>
        <dbReference type="ChEBI" id="CHEBI:13193"/>
        <dbReference type="ChEBI" id="CHEBI:15378"/>
        <dbReference type="ChEBI" id="CHEBI:17319"/>
        <dbReference type="ChEBI" id="CHEBI:17499"/>
        <dbReference type="ChEBI" id="CHEBI:37565"/>
        <dbReference type="ChEBI" id="CHEBI:57844"/>
        <dbReference type="ChEBI" id="CHEBI:59789"/>
        <dbReference type="ChEBI" id="CHEBI:131766"/>
        <dbReference type="EC" id="4.1.99.22"/>
    </reaction>
</comment>
<dbReference type="AlphaFoldDB" id="A0A366S0W0"/>
<comment type="similarity">
    <text evidence="5">In the N-terminal section; belongs to the radical SAM superfamily. MoaA family.</text>
</comment>
<keyword evidence="9" id="KW-0547">Nucleotide-binding</keyword>
<dbReference type="SFLD" id="SFLDG01386">
    <property type="entry name" value="main_SPASM_domain-containing"/>
    <property type="match status" value="1"/>
</dbReference>
<dbReference type="EMBL" id="QKXC01000090">
    <property type="protein sequence ID" value="RBR22396.1"/>
    <property type="molecule type" value="Genomic_DNA"/>
</dbReference>
<evidence type="ECO:0000256" key="12">
    <source>
        <dbReference type="ARBA" id="ARBA00023128"/>
    </source>
</evidence>
<feature type="region of interest" description="Disordered" evidence="17">
    <location>
        <begin position="465"/>
        <end position="487"/>
    </location>
</feature>
<evidence type="ECO:0000256" key="10">
    <source>
        <dbReference type="ARBA" id="ARBA00023004"/>
    </source>
</evidence>
<dbReference type="InterPro" id="IPR040064">
    <property type="entry name" value="MoaA-like"/>
</dbReference>
<comment type="caution">
    <text evidence="19">The sequence shown here is derived from an EMBL/GenBank/DDBJ whole genome shotgun (WGS) entry which is preliminary data.</text>
</comment>
<dbReference type="InterPro" id="IPR006638">
    <property type="entry name" value="Elp3/MiaA/NifB-like_rSAM"/>
</dbReference>
<dbReference type="InterPro" id="IPR013483">
    <property type="entry name" value="MoaA"/>
</dbReference>
<evidence type="ECO:0000256" key="2">
    <source>
        <dbReference type="ARBA" id="ARBA00001966"/>
    </source>
</evidence>
<evidence type="ECO:0000256" key="4">
    <source>
        <dbReference type="ARBA" id="ARBA00008484"/>
    </source>
</evidence>
<dbReference type="InterPro" id="IPR000385">
    <property type="entry name" value="MoaA_NifB_PqqE_Fe-S-bd_CS"/>
</dbReference>
<keyword evidence="14" id="KW-0501">Molybdenum cofactor biosynthesis</keyword>
<evidence type="ECO:0000313" key="20">
    <source>
        <dbReference type="Proteomes" id="UP000253153"/>
    </source>
</evidence>
<keyword evidence="6" id="KW-0004">4Fe-4S</keyword>
<evidence type="ECO:0000256" key="15">
    <source>
        <dbReference type="ARBA" id="ARBA00023239"/>
    </source>
</evidence>
<dbReference type="HAMAP" id="MF_01224_B">
    <property type="entry name" value="MoaC_B"/>
    <property type="match status" value="1"/>
</dbReference>
<keyword evidence="20" id="KW-1185">Reference proteome</keyword>
<evidence type="ECO:0000256" key="7">
    <source>
        <dbReference type="ARBA" id="ARBA00022691"/>
    </source>
</evidence>
<dbReference type="InterPro" id="IPR036522">
    <property type="entry name" value="MoaC_sf"/>
</dbReference>
<dbReference type="UniPathway" id="UPA00344"/>
<dbReference type="InterPro" id="IPR010505">
    <property type="entry name" value="MoaA_twitch"/>
</dbReference>
<dbReference type="SUPFAM" id="SSF102114">
    <property type="entry name" value="Radical SAM enzymes"/>
    <property type="match status" value="1"/>
</dbReference>
<keyword evidence="11" id="KW-0411">Iron-sulfur</keyword>
<dbReference type="RefSeq" id="XP_031017299.1">
    <property type="nucleotide sequence ID" value="XM_031158637.1"/>
</dbReference>
<dbReference type="NCBIfam" id="NF006870">
    <property type="entry name" value="PRK09364.1"/>
    <property type="match status" value="1"/>
</dbReference>
<evidence type="ECO:0000256" key="3">
    <source>
        <dbReference type="ARBA" id="ARBA00005046"/>
    </source>
</evidence>
<keyword evidence="15" id="KW-0456">Lyase</keyword>
<dbReference type="Pfam" id="PF01967">
    <property type="entry name" value="MoaC"/>
    <property type="match status" value="1"/>
</dbReference>
<reference evidence="19 20" key="1">
    <citation type="submission" date="2018-06" db="EMBL/GenBank/DDBJ databases">
        <title>Fusarium incarnatum-equiseti species complex species 28.</title>
        <authorList>
            <person name="Gardiner D.M."/>
        </authorList>
    </citation>
    <scope>NUCLEOTIDE SEQUENCE [LARGE SCALE GENOMIC DNA]</scope>
    <source>
        <strain evidence="19 20">FIESC_28</strain>
    </source>
</reference>
<evidence type="ECO:0000256" key="6">
    <source>
        <dbReference type="ARBA" id="ARBA00022485"/>
    </source>
</evidence>
<keyword evidence="10" id="KW-0408">Iron</keyword>
<dbReference type="InterPro" id="IPR058240">
    <property type="entry name" value="rSAM_sf"/>
</dbReference>
<feature type="domain" description="Radical SAM core" evidence="18">
    <location>
        <begin position="81"/>
        <end position="308"/>
    </location>
</feature>
<dbReference type="GO" id="GO:0051539">
    <property type="term" value="F:4 iron, 4 sulfur cluster binding"/>
    <property type="evidence" value="ECO:0007669"/>
    <property type="project" value="UniProtKB-KW"/>
</dbReference>
<dbReference type="Pfam" id="PF06463">
    <property type="entry name" value="Mob_synth_C"/>
    <property type="match status" value="1"/>
</dbReference>
<dbReference type="SFLD" id="SFLDG01383">
    <property type="entry name" value="cyclic_pyranopterin_phosphate"/>
    <property type="match status" value="1"/>
</dbReference>
<dbReference type="GO" id="GO:0006777">
    <property type="term" value="P:Mo-molybdopterin cofactor biosynthetic process"/>
    <property type="evidence" value="ECO:0007669"/>
    <property type="project" value="UniProtKB-KW"/>
</dbReference>
<evidence type="ECO:0000256" key="14">
    <source>
        <dbReference type="ARBA" id="ARBA00023150"/>
    </source>
</evidence>
<evidence type="ECO:0000256" key="13">
    <source>
        <dbReference type="ARBA" id="ARBA00023134"/>
    </source>
</evidence>
<dbReference type="SFLD" id="SFLDG01067">
    <property type="entry name" value="SPASM/twitch_domain_containing"/>
    <property type="match status" value="1"/>
</dbReference>
<dbReference type="InterPro" id="IPR023045">
    <property type="entry name" value="MoaC"/>
</dbReference>
<dbReference type="Gene3D" id="3.30.70.640">
    <property type="entry name" value="Molybdopterin cofactor biosynthesis C (MoaC) domain"/>
    <property type="match status" value="1"/>
</dbReference>
<dbReference type="CDD" id="cd01420">
    <property type="entry name" value="MoaC_PE"/>
    <property type="match status" value="1"/>
</dbReference>
<evidence type="ECO:0000259" key="18">
    <source>
        <dbReference type="PROSITE" id="PS51918"/>
    </source>
</evidence>
<gene>
    <name evidence="19" type="ORF">FIESC28_04490</name>
</gene>
<comment type="pathway">
    <text evidence="3">Cofactor biosynthesis; molybdopterin biosynthesis.</text>
</comment>
<evidence type="ECO:0000256" key="17">
    <source>
        <dbReference type="SAM" id="MobiDB-lite"/>
    </source>
</evidence>
<evidence type="ECO:0000313" key="19">
    <source>
        <dbReference type="EMBL" id="RBR22396.1"/>
    </source>
</evidence>
<feature type="region of interest" description="Disordered" evidence="17">
    <location>
        <begin position="42"/>
        <end position="65"/>
    </location>
</feature>
<keyword evidence="12" id="KW-0496">Mitochondrion</keyword>
<dbReference type="InterPro" id="IPR047594">
    <property type="entry name" value="MoaC_bact/euk"/>
</dbReference>
<dbReference type="InterPro" id="IPR007197">
    <property type="entry name" value="rSAM"/>
</dbReference>
<comment type="cofactor">
    <cofactor evidence="2">
        <name>[4Fe-4S] cluster</name>
        <dbReference type="ChEBI" id="CHEBI:49883"/>
    </cofactor>
</comment>
<sequence length="637" mass="70712">MSPRALNSRALASSTLQRTIGIAASLRAPAFASRAVATAAAVAPQERPRESPSSSPEIDLLQPRRQRIRDSKPFSDFLTDNFHRQHDYLRISVAERCNLRCVYCMPEEGVPLSPDRELLTTPEIVLLSSVFVSQGVSKIRLTGGEPTVRRDILPLMHQIGQLRQHGLKEICITTNGISLHRKLDKMVESGLTGVNLSLDTLDPWQFQIMTRRKGYDAVQKSIDRILEMNRLGAGIKLKINCVVMRGVNDREVLPFVDMTQEKNIEVRFIEYMPFDGNKWSKNKMFSYQEMLDLIRTKYPTLQKVQDHKNDTSKTWHIPGFAGKIGFITSMTHNFCGSCNRLRITGDGNLKVCLFGNAEVSLRDILRKSNSGEPIDEQAFEAMKQIEMDRRRDLLTSDRTPLGLAPNEMELLEVIGAAVKRKKAKHAGIDPISQSSTSRIMPPRVQLLLRNGPFFIPGRSLLSQKRFSQTRHASSQDDSNKAKLTHVSSSGEARMVSISEKTVTSRIAKAACTVRFSNATAIGLIRDNQMKKGDVLGVARIAGIMASKRTPDLIPLCHPIALSKATVDLDVRGDDRVEIAATVTCDGKTGVEMEALTAASTAALTVYDMCKAVDKGMVIEGLRVVLKDGGKSGRWEME</sequence>
<dbReference type="PANTHER" id="PTHR22960:SF0">
    <property type="entry name" value="MOLYBDENUM COFACTOR BIOSYNTHESIS PROTEIN 1"/>
    <property type="match status" value="1"/>
</dbReference>
<evidence type="ECO:0000256" key="1">
    <source>
        <dbReference type="ARBA" id="ARBA00001637"/>
    </source>
</evidence>
<dbReference type="NCBIfam" id="TIGR02666">
    <property type="entry name" value="moaA"/>
    <property type="match status" value="1"/>
</dbReference>
<keyword evidence="7" id="KW-0949">S-adenosyl-L-methionine</keyword>
<dbReference type="SMART" id="SM00729">
    <property type="entry name" value="Elp3"/>
    <property type="match status" value="1"/>
</dbReference>
<dbReference type="GO" id="GO:0061799">
    <property type="term" value="F:cyclic pyranopterin monophosphate synthase activity"/>
    <property type="evidence" value="ECO:0007669"/>
    <property type="project" value="UniProtKB-EC"/>
</dbReference>
<dbReference type="GeneID" id="41993933"/>
<organism evidence="19 20">
    <name type="scientific">Fusarium coffeatum</name>
    <dbReference type="NCBI Taxonomy" id="231269"/>
    <lineage>
        <taxon>Eukaryota</taxon>
        <taxon>Fungi</taxon>
        <taxon>Dikarya</taxon>
        <taxon>Ascomycota</taxon>
        <taxon>Pezizomycotina</taxon>
        <taxon>Sordariomycetes</taxon>
        <taxon>Hypocreomycetidae</taxon>
        <taxon>Hypocreales</taxon>
        <taxon>Nectriaceae</taxon>
        <taxon>Fusarium</taxon>
        <taxon>Fusarium incarnatum-equiseti species complex</taxon>
    </lineage>
</organism>
<comment type="catalytic activity">
    <reaction evidence="1">
        <text>(8S)-3',8-cyclo-7,8-dihydroguanosine 5'-triphosphate = cyclic pyranopterin phosphate + diphosphate</text>
        <dbReference type="Rhea" id="RHEA:49580"/>
        <dbReference type="ChEBI" id="CHEBI:33019"/>
        <dbReference type="ChEBI" id="CHEBI:59648"/>
        <dbReference type="ChEBI" id="CHEBI:131766"/>
        <dbReference type="EC" id="4.6.1.17"/>
    </reaction>
</comment>
<proteinExistence type="inferred from homology"/>
<evidence type="ECO:0000256" key="8">
    <source>
        <dbReference type="ARBA" id="ARBA00022723"/>
    </source>
</evidence>
<dbReference type="Proteomes" id="UP000253153">
    <property type="component" value="Unassembled WGS sequence"/>
</dbReference>
<dbReference type="SFLD" id="SFLDS00029">
    <property type="entry name" value="Radical_SAM"/>
    <property type="match status" value="1"/>
</dbReference>
<evidence type="ECO:0000256" key="16">
    <source>
        <dbReference type="ARBA" id="ARBA00048697"/>
    </source>
</evidence>
<keyword evidence="8" id="KW-0479">Metal-binding</keyword>
<keyword evidence="13" id="KW-0342">GTP-binding</keyword>
<accession>A0A366S0W0</accession>
<protein>
    <recommendedName>
        <fullName evidence="18">Radical SAM core domain-containing protein</fullName>
    </recommendedName>
</protein>
<dbReference type="GO" id="GO:0061798">
    <property type="term" value="F:GTP 3',8'-cyclase activity"/>
    <property type="evidence" value="ECO:0007669"/>
    <property type="project" value="UniProtKB-EC"/>
</dbReference>
<dbReference type="GO" id="GO:0046872">
    <property type="term" value="F:metal ion binding"/>
    <property type="evidence" value="ECO:0007669"/>
    <property type="project" value="UniProtKB-KW"/>
</dbReference>
<evidence type="ECO:0000256" key="5">
    <source>
        <dbReference type="ARBA" id="ARBA00009862"/>
    </source>
</evidence>
<evidence type="ECO:0000256" key="11">
    <source>
        <dbReference type="ARBA" id="ARBA00023014"/>
    </source>
</evidence>
<dbReference type="PROSITE" id="PS01305">
    <property type="entry name" value="MOAA_NIFB_PQQE"/>
    <property type="match status" value="1"/>
</dbReference>
<dbReference type="PROSITE" id="PS51918">
    <property type="entry name" value="RADICAL_SAM"/>
    <property type="match status" value="1"/>
</dbReference>
<dbReference type="CDD" id="cd01335">
    <property type="entry name" value="Radical_SAM"/>
    <property type="match status" value="1"/>
</dbReference>